<sequence>MSNPSIADRIKIIKDIELAQPQTQAGAARGVVYADGEDSAAVNAGASVSFVGNITGQMKFDVLNSTLFAQLAANKQYNRQDETTQWYDYYKYVLETVGWNVQNFDFAYQSDANTYLTVDKLLLKLAASYLSGGELALFTAMVDALKDAKNESAVTLFDNSSKAFKKANFQVGVASNAQGNAMFKIGVYYYGAEQNINRVLFFTFGNQKVEFYAGNQTMLLNEDVYSQVRQSVLDKLGDNAKDLVDNIEL</sequence>
<evidence type="ECO:0000313" key="1">
    <source>
        <dbReference type="EMBL" id="RPD54392.1"/>
    </source>
</evidence>
<name>A0A5C2RRW6_9APHY</name>
<organism evidence="1 2">
    <name type="scientific">Lentinus tigrinus ALCF2SS1-6</name>
    <dbReference type="NCBI Taxonomy" id="1328759"/>
    <lineage>
        <taxon>Eukaryota</taxon>
        <taxon>Fungi</taxon>
        <taxon>Dikarya</taxon>
        <taxon>Basidiomycota</taxon>
        <taxon>Agaricomycotina</taxon>
        <taxon>Agaricomycetes</taxon>
        <taxon>Polyporales</taxon>
        <taxon>Polyporaceae</taxon>
        <taxon>Lentinus</taxon>
    </lineage>
</organism>
<gene>
    <name evidence="1" type="ORF">L227DRAFT_580526</name>
</gene>
<dbReference type="Proteomes" id="UP000313359">
    <property type="component" value="Unassembled WGS sequence"/>
</dbReference>
<keyword evidence="2" id="KW-1185">Reference proteome</keyword>
<protein>
    <submittedName>
        <fullName evidence="1">Uncharacterized protein</fullName>
    </submittedName>
</protein>
<reference evidence="1" key="1">
    <citation type="journal article" date="2018" name="Genome Biol. Evol.">
        <title>Genomics and development of Lentinus tigrinus, a white-rot wood-decaying mushroom with dimorphic fruiting bodies.</title>
        <authorList>
            <person name="Wu B."/>
            <person name="Xu Z."/>
            <person name="Knudson A."/>
            <person name="Carlson A."/>
            <person name="Chen N."/>
            <person name="Kovaka S."/>
            <person name="LaButti K."/>
            <person name="Lipzen A."/>
            <person name="Pennachio C."/>
            <person name="Riley R."/>
            <person name="Schakwitz W."/>
            <person name="Umezawa K."/>
            <person name="Ohm R.A."/>
            <person name="Grigoriev I.V."/>
            <person name="Nagy L.G."/>
            <person name="Gibbons J."/>
            <person name="Hibbett D."/>
        </authorList>
    </citation>
    <scope>NUCLEOTIDE SEQUENCE [LARGE SCALE GENOMIC DNA]</scope>
    <source>
        <strain evidence="1">ALCF2SS1-6</strain>
    </source>
</reference>
<accession>A0A5C2RRW6</accession>
<evidence type="ECO:0000313" key="2">
    <source>
        <dbReference type="Proteomes" id="UP000313359"/>
    </source>
</evidence>
<dbReference type="EMBL" id="ML122306">
    <property type="protein sequence ID" value="RPD54392.1"/>
    <property type="molecule type" value="Genomic_DNA"/>
</dbReference>
<proteinExistence type="predicted"/>
<dbReference type="AlphaFoldDB" id="A0A5C2RRW6"/>
<dbReference type="OrthoDB" id="5983317at2759"/>